<keyword evidence="1" id="KW-0479">Metal-binding</keyword>
<dbReference type="InterPro" id="IPR020458">
    <property type="entry name" value="Znf_DskA_TraR_CS"/>
</dbReference>
<evidence type="ECO:0000313" key="6">
    <source>
        <dbReference type="EMBL" id="QDU55955.1"/>
    </source>
</evidence>
<keyword evidence="2" id="KW-0863">Zinc-finger</keyword>
<dbReference type="PROSITE" id="PS51128">
    <property type="entry name" value="ZF_DKSA_2"/>
    <property type="match status" value="1"/>
</dbReference>
<dbReference type="AlphaFoldDB" id="A0A518AMJ8"/>
<protein>
    <submittedName>
        <fullName evidence="6">General stress protein 16O</fullName>
    </submittedName>
</protein>
<dbReference type="SUPFAM" id="SSF57716">
    <property type="entry name" value="Glucocorticoid receptor-like (DNA-binding domain)"/>
    <property type="match status" value="1"/>
</dbReference>
<dbReference type="Gene3D" id="1.20.120.910">
    <property type="entry name" value="DksA, coiled-coil domain"/>
    <property type="match status" value="1"/>
</dbReference>
<proteinExistence type="predicted"/>
<dbReference type="GO" id="GO:0008270">
    <property type="term" value="F:zinc ion binding"/>
    <property type="evidence" value="ECO:0007669"/>
    <property type="project" value="UniProtKB-KW"/>
</dbReference>
<sequence length="146" mass="16160">MARKDSIEKMRDILVKRRDALRRALAGDLSLLKQLREQSGSDVVDAALDSAQDEISSQLAEVESRELANIERALDTMRQGNYGNCEICAAKIPLARLQALPYATMCIECQRAAETGELDARRDANWGRVVDAGYTDADVSMTDLEL</sequence>
<reference evidence="6 7" key="1">
    <citation type="submission" date="2019-02" db="EMBL/GenBank/DDBJ databases">
        <title>Deep-cultivation of Planctomycetes and their phenomic and genomic characterization uncovers novel biology.</title>
        <authorList>
            <person name="Wiegand S."/>
            <person name="Jogler M."/>
            <person name="Boedeker C."/>
            <person name="Pinto D."/>
            <person name="Vollmers J."/>
            <person name="Rivas-Marin E."/>
            <person name="Kohn T."/>
            <person name="Peeters S.H."/>
            <person name="Heuer A."/>
            <person name="Rast P."/>
            <person name="Oberbeckmann S."/>
            <person name="Bunk B."/>
            <person name="Jeske O."/>
            <person name="Meyerdierks A."/>
            <person name="Storesund J.E."/>
            <person name="Kallscheuer N."/>
            <person name="Luecker S."/>
            <person name="Lage O.M."/>
            <person name="Pohl T."/>
            <person name="Merkel B.J."/>
            <person name="Hornburger P."/>
            <person name="Mueller R.-W."/>
            <person name="Bruemmer F."/>
            <person name="Labrenz M."/>
            <person name="Spormann A.M."/>
            <person name="Op den Camp H."/>
            <person name="Overmann J."/>
            <person name="Amann R."/>
            <person name="Jetten M.S.M."/>
            <person name="Mascher T."/>
            <person name="Medema M.H."/>
            <person name="Devos D.P."/>
            <person name="Kaster A.-K."/>
            <person name="Ovreas L."/>
            <person name="Rohde M."/>
            <person name="Galperin M.Y."/>
            <person name="Jogler C."/>
        </authorList>
    </citation>
    <scope>NUCLEOTIDE SEQUENCE [LARGE SCALE GENOMIC DNA]</scope>
    <source>
        <strain evidence="6 7">Pan181</strain>
    </source>
</reference>
<organism evidence="6 7">
    <name type="scientific">Aeoliella mucimassa</name>
    <dbReference type="NCBI Taxonomy" id="2527972"/>
    <lineage>
        <taxon>Bacteria</taxon>
        <taxon>Pseudomonadati</taxon>
        <taxon>Planctomycetota</taxon>
        <taxon>Planctomycetia</taxon>
        <taxon>Pirellulales</taxon>
        <taxon>Lacipirellulaceae</taxon>
        <taxon>Aeoliella</taxon>
    </lineage>
</organism>
<keyword evidence="7" id="KW-1185">Reference proteome</keyword>
<dbReference type="InterPro" id="IPR000962">
    <property type="entry name" value="Znf_DskA_TraR"/>
</dbReference>
<evidence type="ECO:0000256" key="2">
    <source>
        <dbReference type="ARBA" id="ARBA00022771"/>
    </source>
</evidence>
<dbReference type="SUPFAM" id="SSF109635">
    <property type="entry name" value="DnaK suppressor protein DksA, alpha-hairpin domain"/>
    <property type="match status" value="1"/>
</dbReference>
<keyword evidence="3" id="KW-0862">Zinc</keyword>
<dbReference type="PROSITE" id="PS01102">
    <property type="entry name" value="ZF_DKSA_1"/>
    <property type="match status" value="1"/>
</dbReference>
<gene>
    <name evidence="6" type="primary">yocK</name>
    <name evidence="6" type="ORF">Pan181_21570</name>
</gene>
<evidence type="ECO:0000259" key="5">
    <source>
        <dbReference type="Pfam" id="PF01258"/>
    </source>
</evidence>
<dbReference type="EMBL" id="CP036278">
    <property type="protein sequence ID" value="QDU55955.1"/>
    <property type="molecule type" value="Genomic_DNA"/>
</dbReference>
<dbReference type="PRINTS" id="PR00618">
    <property type="entry name" value="DKSAZNFINGER"/>
</dbReference>
<dbReference type="InterPro" id="IPR037187">
    <property type="entry name" value="DnaK_N"/>
</dbReference>
<dbReference type="InterPro" id="IPR020460">
    <property type="entry name" value="Znf_C4-type_bac"/>
</dbReference>
<name>A0A518AMJ8_9BACT</name>
<dbReference type="Proteomes" id="UP000315750">
    <property type="component" value="Chromosome"/>
</dbReference>
<dbReference type="PANTHER" id="PTHR33823">
    <property type="entry name" value="RNA POLYMERASE-BINDING TRANSCRIPTION FACTOR DKSA-RELATED"/>
    <property type="match status" value="1"/>
</dbReference>
<dbReference type="Pfam" id="PF01258">
    <property type="entry name" value="zf-dskA_traR"/>
    <property type="match status" value="1"/>
</dbReference>
<accession>A0A518AMJ8</accession>
<evidence type="ECO:0000256" key="1">
    <source>
        <dbReference type="ARBA" id="ARBA00022723"/>
    </source>
</evidence>
<evidence type="ECO:0000256" key="3">
    <source>
        <dbReference type="ARBA" id="ARBA00022833"/>
    </source>
</evidence>
<dbReference type="PANTHER" id="PTHR33823:SF4">
    <property type="entry name" value="GENERAL STRESS PROTEIN 16O"/>
    <property type="match status" value="1"/>
</dbReference>
<dbReference type="KEGG" id="amuc:Pan181_21570"/>
<dbReference type="RefSeq" id="WP_231943801.1">
    <property type="nucleotide sequence ID" value="NZ_CP036278.1"/>
</dbReference>
<feature type="domain" description="Zinc finger DksA/TraR C4-type" evidence="5">
    <location>
        <begin position="80"/>
        <end position="114"/>
    </location>
</feature>
<feature type="zinc finger region" description="dksA C4-type" evidence="4">
    <location>
        <begin position="85"/>
        <end position="109"/>
    </location>
</feature>
<evidence type="ECO:0000256" key="4">
    <source>
        <dbReference type="PROSITE-ProRule" id="PRU00510"/>
    </source>
</evidence>
<evidence type="ECO:0000313" key="7">
    <source>
        <dbReference type="Proteomes" id="UP000315750"/>
    </source>
</evidence>